<keyword evidence="3" id="KW-0201">Cytochrome c-type biogenesis</keyword>
<evidence type="ECO:0000256" key="6">
    <source>
        <dbReference type="SAM" id="MobiDB-lite"/>
    </source>
</evidence>
<evidence type="ECO:0000313" key="10">
    <source>
        <dbReference type="Proteomes" id="UP000527616"/>
    </source>
</evidence>
<sequence length="327" mass="35489">MIAEYSYLATITAAVVFLFAAMLHAVEWASAGVRRQRRTAALREPALVAAGGGAGETVSAPGAEADSGDDPGPEPAGAEERTSKFGRMGLALSLIATALVLAGVITRGVAAQRLPLSNMYEFCSMAMLVVAVFYLVLNLRYKMTFLGLPVTLLLTLGLGATVTWFYVDIVPLIPALQSVWFEFHISAAAICAAAFNIAAITSILYLLRRRADAKGGAKGYLSRLPSAEKLDRISYWCLAFAFPLWTFTITAGAIWAQYAWARFWGWDPKETWALVTWVIYACYLHARLTAGWRTVVPAVIAIIGAISFWFNFVGINLLVSGLHSYAM</sequence>
<dbReference type="PANTHER" id="PTHR30071:SF1">
    <property type="entry name" value="CYTOCHROME B_B6 PROTEIN-RELATED"/>
    <property type="match status" value="1"/>
</dbReference>
<evidence type="ECO:0000256" key="5">
    <source>
        <dbReference type="ARBA" id="ARBA00023136"/>
    </source>
</evidence>
<protein>
    <submittedName>
        <fullName evidence="9">Cytochrome c-type biogenesis protein CcsB</fullName>
    </submittedName>
</protein>
<feature type="transmembrane region" description="Helical" evidence="7">
    <location>
        <begin position="116"/>
        <end position="137"/>
    </location>
</feature>
<dbReference type="RefSeq" id="WP_179445319.1">
    <property type="nucleotide sequence ID" value="NZ_JACBZS010000001.1"/>
</dbReference>
<dbReference type="GO" id="GO:0017004">
    <property type="term" value="P:cytochrome complex assembly"/>
    <property type="evidence" value="ECO:0007669"/>
    <property type="project" value="UniProtKB-KW"/>
</dbReference>
<feature type="transmembrane region" description="Helical" evidence="7">
    <location>
        <begin position="90"/>
        <end position="110"/>
    </location>
</feature>
<keyword evidence="4 7" id="KW-1133">Transmembrane helix</keyword>
<feature type="domain" description="Cytochrome c assembly protein" evidence="8">
    <location>
        <begin position="116"/>
        <end position="323"/>
    </location>
</feature>
<dbReference type="Proteomes" id="UP000527616">
    <property type="component" value="Unassembled WGS sequence"/>
</dbReference>
<gene>
    <name evidence="9" type="ORF">GGQ54_002066</name>
</gene>
<feature type="transmembrane region" description="Helical" evidence="7">
    <location>
        <begin position="187"/>
        <end position="207"/>
    </location>
</feature>
<feature type="transmembrane region" description="Helical" evidence="7">
    <location>
        <begin position="271"/>
        <end position="288"/>
    </location>
</feature>
<feature type="transmembrane region" description="Helical" evidence="7">
    <location>
        <begin position="6"/>
        <end position="29"/>
    </location>
</feature>
<evidence type="ECO:0000256" key="4">
    <source>
        <dbReference type="ARBA" id="ARBA00022989"/>
    </source>
</evidence>
<dbReference type="InterPro" id="IPR002541">
    <property type="entry name" value="Cyt_c_assembly"/>
</dbReference>
<keyword evidence="2 7" id="KW-0812">Transmembrane</keyword>
<evidence type="ECO:0000256" key="7">
    <source>
        <dbReference type="SAM" id="Phobius"/>
    </source>
</evidence>
<dbReference type="InterPro" id="IPR045062">
    <property type="entry name" value="Cyt_c_biogenesis_CcsA/CcmC"/>
</dbReference>
<feature type="transmembrane region" description="Helical" evidence="7">
    <location>
        <begin position="233"/>
        <end position="259"/>
    </location>
</feature>
<dbReference type="NCBIfam" id="TIGR03144">
    <property type="entry name" value="cytochr_II_ccsB"/>
    <property type="match status" value="1"/>
</dbReference>
<dbReference type="InterPro" id="IPR017562">
    <property type="entry name" value="Cyt_c_biogenesis_CcsA"/>
</dbReference>
<dbReference type="GO" id="GO:0020037">
    <property type="term" value="F:heme binding"/>
    <property type="evidence" value="ECO:0007669"/>
    <property type="project" value="InterPro"/>
</dbReference>
<dbReference type="GO" id="GO:0005886">
    <property type="term" value="C:plasma membrane"/>
    <property type="evidence" value="ECO:0007669"/>
    <property type="project" value="TreeGrafter"/>
</dbReference>
<feature type="region of interest" description="Disordered" evidence="6">
    <location>
        <begin position="52"/>
        <end position="80"/>
    </location>
</feature>
<dbReference type="Pfam" id="PF01578">
    <property type="entry name" value="Cytochrom_C_asm"/>
    <property type="match status" value="1"/>
</dbReference>
<evidence type="ECO:0000256" key="1">
    <source>
        <dbReference type="ARBA" id="ARBA00004141"/>
    </source>
</evidence>
<comment type="caution">
    <text evidence="9">The sequence shown here is derived from an EMBL/GenBank/DDBJ whole genome shotgun (WGS) entry which is preliminary data.</text>
</comment>
<feature type="transmembrane region" description="Helical" evidence="7">
    <location>
        <begin position="295"/>
        <end position="319"/>
    </location>
</feature>
<dbReference type="PANTHER" id="PTHR30071">
    <property type="entry name" value="HEME EXPORTER PROTEIN C"/>
    <property type="match status" value="1"/>
</dbReference>
<evidence type="ECO:0000256" key="2">
    <source>
        <dbReference type="ARBA" id="ARBA00022692"/>
    </source>
</evidence>
<keyword evidence="5 7" id="KW-0472">Membrane</keyword>
<feature type="transmembrane region" description="Helical" evidence="7">
    <location>
        <begin position="144"/>
        <end position="167"/>
    </location>
</feature>
<comment type="subcellular location">
    <subcellularLocation>
        <location evidence="1">Membrane</location>
        <topology evidence="1">Multi-pass membrane protein</topology>
    </subcellularLocation>
</comment>
<evidence type="ECO:0000256" key="3">
    <source>
        <dbReference type="ARBA" id="ARBA00022748"/>
    </source>
</evidence>
<organism evidence="9 10">
    <name type="scientific">Naumannella cuiyingiana</name>
    <dbReference type="NCBI Taxonomy" id="1347891"/>
    <lineage>
        <taxon>Bacteria</taxon>
        <taxon>Bacillati</taxon>
        <taxon>Actinomycetota</taxon>
        <taxon>Actinomycetes</taxon>
        <taxon>Propionibacteriales</taxon>
        <taxon>Propionibacteriaceae</taxon>
        <taxon>Naumannella</taxon>
    </lineage>
</organism>
<dbReference type="EMBL" id="JACBZS010000001">
    <property type="protein sequence ID" value="NYI71506.1"/>
    <property type="molecule type" value="Genomic_DNA"/>
</dbReference>
<dbReference type="AlphaFoldDB" id="A0A7Z0DA13"/>
<evidence type="ECO:0000259" key="8">
    <source>
        <dbReference type="Pfam" id="PF01578"/>
    </source>
</evidence>
<keyword evidence="10" id="KW-1185">Reference proteome</keyword>
<evidence type="ECO:0000313" key="9">
    <source>
        <dbReference type="EMBL" id="NYI71506.1"/>
    </source>
</evidence>
<accession>A0A7Z0DA13</accession>
<proteinExistence type="predicted"/>
<name>A0A7Z0DA13_9ACTN</name>
<reference evidence="9 10" key="1">
    <citation type="submission" date="2020-07" db="EMBL/GenBank/DDBJ databases">
        <title>Sequencing the genomes of 1000 actinobacteria strains.</title>
        <authorList>
            <person name="Klenk H.-P."/>
        </authorList>
    </citation>
    <scope>NUCLEOTIDE SEQUENCE [LARGE SCALE GENOMIC DNA]</scope>
    <source>
        <strain evidence="9 10">DSM 103164</strain>
    </source>
</reference>